<reference evidence="2" key="1">
    <citation type="journal article" date="2020" name="Cell">
        <title>Large-Scale Comparative Analyses of Tick Genomes Elucidate Their Genetic Diversity and Vector Capacities.</title>
        <authorList>
            <consortium name="Tick Genome and Microbiome Consortium (TIGMIC)"/>
            <person name="Jia N."/>
            <person name="Wang J."/>
            <person name="Shi W."/>
            <person name="Du L."/>
            <person name="Sun Y."/>
            <person name="Zhan W."/>
            <person name="Jiang J.F."/>
            <person name="Wang Q."/>
            <person name="Zhang B."/>
            <person name="Ji P."/>
            <person name="Bell-Sakyi L."/>
            <person name="Cui X.M."/>
            <person name="Yuan T.T."/>
            <person name="Jiang B.G."/>
            <person name="Yang W.F."/>
            <person name="Lam T.T."/>
            <person name="Chang Q.C."/>
            <person name="Ding S.J."/>
            <person name="Wang X.J."/>
            <person name="Zhu J.G."/>
            <person name="Ruan X.D."/>
            <person name="Zhao L."/>
            <person name="Wei J.T."/>
            <person name="Ye R.Z."/>
            <person name="Que T.C."/>
            <person name="Du C.H."/>
            <person name="Zhou Y.H."/>
            <person name="Cheng J.X."/>
            <person name="Dai P.F."/>
            <person name="Guo W.B."/>
            <person name="Han X.H."/>
            <person name="Huang E.J."/>
            <person name="Li L.F."/>
            <person name="Wei W."/>
            <person name="Gao Y.C."/>
            <person name="Liu J.Z."/>
            <person name="Shao H.Z."/>
            <person name="Wang X."/>
            <person name="Wang C.C."/>
            <person name="Yang T.C."/>
            <person name="Huo Q.B."/>
            <person name="Li W."/>
            <person name="Chen H.Y."/>
            <person name="Chen S.E."/>
            <person name="Zhou L.G."/>
            <person name="Ni X.B."/>
            <person name="Tian J.H."/>
            <person name="Sheng Y."/>
            <person name="Liu T."/>
            <person name="Pan Y.S."/>
            <person name="Xia L.Y."/>
            <person name="Li J."/>
            <person name="Zhao F."/>
            <person name="Cao W.C."/>
        </authorList>
    </citation>
    <scope>NUCLEOTIDE SEQUENCE</scope>
    <source>
        <strain evidence="2">Rsan-2018</strain>
    </source>
</reference>
<evidence type="ECO:0000256" key="1">
    <source>
        <dbReference type="SAM" id="MobiDB-lite"/>
    </source>
</evidence>
<gene>
    <name evidence="2" type="ORF">HPB52_017835</name>
</gene>
<reference evidence="2" key="2">
    <citation type="submission" date="2021-09" db="EMBL/GenBank/DDBJ databases">
        <authorList>
            <person name="Jia N."/>
            <person name="Wang J."/>
            <person name="Shi W."/>
            <person name="Du L."/>
            <person name="Sun Y."/>
            <person name="Zhan W."/>
            <person name="Jiang J."/>
            <person name="Wang Q."/>
            <person name="Zhang B."/>
            <person name="Ji P."/>
            <person name="Sakyi L.B."/>
            <person name="Cui X."/>
            <person name="Yuan T."/>
            <person name="Jiang B."/>
            <person name="Yang W."/>
            <person name="Lam T.T.-Y."/>
            <person name="Chang Q."/>
            <person name="Ding S."/>
            <person name="Wang X."/>
            <person name="Zhu J."/>
            <person name="Ruan X."/>
            <person name="Zhao L."/>
            <person name="Wei J."/>
            <person name="Que T."/>
            <person name="Du C."/>
            <person name="Cheng J."/>
            <person name="Dai P."/>
            <person name="Han X."/>
            <person name="Huang E."/>
            <person name="Gao Y."/>
            <person name="Liu J."/>
            <person name="Shao H."/>
            <person name="Ye R."/>
            <person name="Li L."/>
            <person name="Wei W."/>
            <person name="Wang X."/>
            <person name="Wang C."/>
            <person name="Huo Q."/>
            <person name="Li W."/>
            <person name="Guo W."/>
            <person name="Chen H."/>
            <person name="Chen S."/>
            <person name="Zhou L."/>
            <person name="Zhou L."/>
            <person name="Ni X."/>
            <person name="Tian J."/>
            <person name="Zhou Y."/>
            <person name="Sheng Y."/>
            <person name="Liu T."/>
            <person name="Pan Y."/>
            <person name="Xia L."/>
            <person name="Li J."/>
            <person name="Zhao F."/>
            <person name="Cao W."/>
        </authorList>
    </citation>
    <scope>NUCLEOTIDE SEQUENCE</scope>
    <source>
        <strain evidence="2">Rsan-2018</strain>
        <tissue evidence="2">Larvae</tissue>
    </source>
</reference>
<feature type="region of interest" description="Disordered" evidence="1">
    <location>
        <begin position="115"/>
        <end position="144"/>
    </location>
</feature>
<dbReference type="Proteomes" id="UP000821837">
    <property type="component" value="Unassembled WGS sequence"/>
</dbReference>
<evidence type="ECO:0000313" key="3">
    <source>
        <dbReference type="Proteomes" id="UP000821837"/>
    </source>
</evidence>
<dbReference type="EMBL" id="JABSTV010001248">
    <property type="protein sequence ID" value="KAH7969422.1"/>
    <property type="molecule type" value="Genomic_DNA"/>
</dbReference>
<keyword evidence="3" id="KW-1185">Reference proteome</keyword>
<organism evidence="2 3">
    <name type="scientific">Rhipicephalus sanguineus</name>
    <name type="common">Brown dog tick</name>
    <name type="synonym">Ixodes sanguineus</name>
    <dbReference type="NCBI Taxonomy" id="34632"/>
    <lineage>
        <taxon>Eukaryota</taxon>
        <taxon>Metazoa</taxon>
        <taxon>Ecdysozoa</taxon>
        <taxon>Arthropoda</taxon>
        <taxon>Chelicerata</taxon>
        <taxon>Arachnida</taxon>
        <taxon>Acari</taxon>
        <taxon>Parasitiformes</taxon>
        <taxon>Ixodida</taxon>
        <taxon>Ixodoidea</taxon>
        <taxon>Ixodidae</taxon>
        <taxon>Rhipicephalinae</taxon>
        <taxon>Rhipicephalus</taxon>
        <taxon>Rhipicephalus</taxon>
    </lineage>
</organism>
<name>A0A9D4T439_RHISA</name>
<proteinExistence type="predicted"/>
<comment type="caution">
    <text evidence="2">The sequence shown here is derived from an EMBL/GenBank/DDBJ whole genome shotgun (WGS) entry which is preliminary data.</text>
</comment>
<dbReference type="AlphaFoldDB" id="A0A9D4T439"/>
<feature type="compositionally biased region" description="Polar residues" evidence="1">
    <location>
        <begin position="117"/>
        <end position="128"/>
    </location>
</feature>
<accession>A0A9D4T439</accession>
<evidence type="ECO:0000313" key="2">
    <source>
        <dbReference type="EMBL" id="KAH7969422.1"/>
    </source>
</evidence>
<protein>
    <submittedName>
        <fullName evidence="2">Uncharacterized protein</fullName>
    </submittedName>
</protein>
<sequence>MHSPQRQAAREKHSAALAAAAASGLTAQRSLSVTLPVRLASPEQWVLGPPLQVCGGAPARATGPNEEAIAPARQATPNCITFSPAGARARIDSFSPSPRGLPEEVARFWSAVGTDGRWNQRTSQSPGHSHTRTKEPVERPPFPSILETLLFPTTFVQREEG</sequence>